<dbReference type="EMBL" id="JAUSUB010000004">
    <property type="protein sequence ID" value="MDQ0269535.1"/>
    <property type="molecule type" value="Genomic_DNA"/>
</dbReference>
<dbReference type="Gene3D" id="2.130.10.10">
    <property type="entry name" value="YVTN repeat-like/Quinoprotein amine dehydrogenase"/>
    <property type="match status" value="1"/>
</dbReference>
<name>A0ABU0AET3_9BACI</name>
<evidence type="ECO:0000256" key="1">
    <source>
        <dbReference type="SAM" id="SignalP"/>
    </source>
</evidence>
<organism evidence="2 3">
    <name type="scientific">Cytobacillus purgationiresistens</name>
    <dbReference type="NCBI Taxonomy" id="863449"/>
    <lineage>
        <taxon>Bacteria</taxon>
        <taxon>Bacillati</taxon>
        <taxon>Bacillota</taxon>
        <taxon>Bacilli</taxon>
        <taxon>Bacillales</taxon>
        <taxon>Bacillaceae</taxon>
        <taxon>Cytobacillus</taxon>
    </lineage>
</organism>
<comment type="caution">
    <text evidence="2">The sequence shown here is derived from an EMBL/GenBank/DDBJ whole genome shotgun (WGS) entry which is preliminary data.</text>
</comment>
<feature type="chain" id="PRO_5047059977" description="Sortilin N-terminal domain-containing protein" evidence="1">
    <location>
        <begin position="24"/>
        <end position="321"/>
    </location>
</feature>
<feature type="signal peptide" evidence="1">
    <location>
        <begin position="1"/>
        <end position="23"/>
    </location>
</feature>
<dbReference type="Proteomes" id="UP001238088">
    <property type="component" value="Unassembled WGS sequence"/>
</dbReference>
<dbReference type="SUPFAM" id="SSF110296">
    <property type="entry name" value="Oligoxyloglucan reducing end-specific cellobiohydrolase"/>
    <property type="match status" value="1"/>
</dbReference>
<evidence type="ECO:0008006" key="4">
    <source>
        <dbReference type="Google" id="ProtNLM"/>
    </source>
</evidence>
<dbReference type="PROSITE" id="PS51257">
    <property type="entry name" value="PROKAR_LIPOPROTEIN"/>
    <property type="match status" value="1"/>
</dbReference>
<keyword evidence="3" id="KW-1185">Reference proteome</keyword>
<dbReference type="InterPro" id="IPR015943">
    <property type="entry name" value="WD40/YVTN_repeat-like_dom_sf"/>
</dbReference>
<dbReference type="RefSeq" id="WP_307473172.1">
    <property type="nucleotide sequence ID" value="NZ_JAUSUB010000004.1"/>
</dbReference>
<evidence type="ECO:0000313" key="2">
    <source>
        <dbReference type="EMBL" id="MDQ0269535.1"/>
    </source>
</evidence>
<proteinExistence type="predicted"/>
<protein>
    <recommendedName>
        <fullName evidence="4">Sortilin N-terminal domain-containing protein</fullName>
    </recommendedName>
</protein>
<keyword evidence="1" id="KW-0732">Signal</keyword>
<sequence length="321" mass="35914">MKLNLSIILFIAMLILITGCSNNEDNNEKKTVEPKQAVEEKVDFKTVEAKAKQFEQIQGIGYPGNDEGLYIATPEGIKMFRENKWLENSTQNYDYFGLSAINNGVFISGVKNAESDQPQPLGIVKSTDKGATLESVAFQDQIAFQFLSVGYETEEMYIINVQESDDIGQGVFHSTNGVNWEPVTLKGIESDTLGMIAPHPTDSSIMAMATRSGIYFSKDKGENVEKITEPFMVTALAFSEDSLYYSAVEDENISLYEVDLESFESKKMDIPFLKYDNPITYISVNHKTEQTVAFTTYLSDVYETKNSGKSWSLLLSNGRIE</sequence>
<evidence type="ECO:0000313" key="3">
    <source>
        <dbReference type="Proteomes" id="UP001238088"/>
    </source>
</evidence>
<reference evidence="2 3" key="1">
    <citation type="submission" date="2023-07" db="EMBL/GenBank/DDBJ databases">
        <title>Genomic Encyclopedia of Type Strains, Phase IV (KMG-IV): sequencing the most valuable type-strain genomes for metagenomic binning, comparative biology and taxonomic classification.</title>
        <authorList>
            <person name="Goeker M."/>
        </authorList>
    </citation>
    <scope>NUCLEOTIDE SEQUENCE [LARGE SCALE GENOMIC DNA]</scope>
    <source>
        <strain evidence="2 3">DSM 23494</strain>
    </source>
</reference>
<accession>A0ABU0AET3</accession>
<gene>
    <name evidence="2" type="ORF">J2S17_001406</name>
</gene>